<keyword evidence="2" id="KW-0813">Transport</keyword>
<dbReference type="GO" id="GO:0046872">
    <property type="term" value="F:metal ion binding"/>
    <property type="evidence" value="ECO:0007669"/>
    <property type="project" value="UniProtKB-KW"/>
</dbReference>
<name>A0AAV3XXK1_9GAST</name>
<comment type="caution">
    <text evidence="9">The sequence shown here is derived from an EMBL/GenBank/DDBJ whole genome shotgun (WGS) entry which is preliminary data.</text>
</comment>
<dbReference type="PROSITE" id="PS50267">
    <property type="entry name" value="NA_NEUROTRAN_SYMP_3"/>
    <property type="match status" value="1"/>
</dbReference>
<keyword evidence="6" id="KW-0915">Sodium</keyword>
<comment type="subcellular location">
    <subcellularLocation>
        <location evidence="1">Membrane</location>
        <topology evidence="1">Multi-pass membrane protein</topology>
    </subcellularLocation>
</comment>
<feature type="transmembrane region" description="Helical" evidence="8">
    <location>
        <begin position="300"/>
        <end position="323"/>
    </location>
</feature>
<organism evidence="9 10">
    <name type="scientific">Plakobranchus ocellatus</name>
    <dbReference type="NCBI Taxonomy" id="259542"/>
    <lineage>
        <taxon>Eukaryota</taxon>
        <taxon>Metazoa</taxon>
        <taxon>Spiralia</taxon>
        <taxon>Lophotrochozoa</taxon>
        <taxon>Mollusca</taxon>
        <taxon>Gastropoda</taxon>
        <taxon>Heterobranchia</taxon>
        <taxon>Euthyneura</taxon>
        <taxon>Panpulmonata</taxon>
        <taxon>Sacoglossa</taxon>
        <taxon>Placobranchoidea</taxon>
        <taxon>Plakobranchidae</taxon>
        <taxon>Plakobranchus</taxon>
    </lineage>
</organism>
<gene>
    <name evidence="9" type="ORF">PoB_000159800</name>
</gene>
<dbReference type="InterPro" id="IPR037272">
    <property type="entry name" value="SNS_sf"/>
</dbReference>
<proteinExistence type="predicted"/>
<dbReference type="PROSITE" id="PS00754">
    <property type="entry name" value="NA_NEUROTRAN_SYMP_2"/>
    <property type="match status" value="1"/>
</dbReference>
<accession>A0AAV3XXK1</accession>
<protein>
    <submittedName>
        <fullName evidence="9">Sodium- and chloride-dependent taurine transporter-like</fullName>
    </submittedName>
</protein>
<keyword evidence="5 8" id="KW-0472">Membrane</keyword>
<keyword evidence="4 8" id="KW-1133">Transmembrane helix</keyword>
<dbReference type="InterPro" id="IPR000175">
    <property type="entry name" value="Na/ntran_symport"/>
</dbReference>
<evidence type="ECO:0000256" key="4">
    <source>
        <dbReference type="ARBA" id="ARBA00022989"/>
    </source>
</evidence>
<reference evidence="9 10" key="1">
    <citation type="journal article" date="2021" name="Elife">
        <title>Chloroplast acquisition without the gene transfer in kleptoplastic sea slugs, Plakobranchus ocellatus.</title>
        <authorList>
            <person name="Maeda T."/>
            <person name="Takahashi S."/>
            <person name="Yoshida T."/>
            <person name="Shimamura S."/>
            <person name="Takaki Y."/>
            <person name="Nagai Y."/>
            <person name="Toyoda A."/>
            <person name="Suzuki Y."/>
            <person name="Arimoto A."/>
            <person name="Ishii H."/>
            <person name="Satoh N."/>
            <person name="Nishiyama T."/>
            <person name="Hasebe M."/>
            <person name="Maruyama T."/>
            <person name="Minagawa J."/>
            <person name="Obokata J."/>
            <person name="Shigenobu S."/>
        </authorList>
    </citation>
    <scope>NUCLEOTIDE SEQUENCE [LARGE SCALE GENOMIC DNA]</scope>
</reference>
<feature type="transmembrane region" description="Helical" evidence="8">
    <location>
        <begin position="70"/>
        <end position="91"/>
    </location>
</feature>
<feature type="transmembrane region" description="Helical" evidence="8">
    <location>
        <begin position="343"/>
        <end position="360"/>
    </location>
</feature>
<evidence type="ECO:0000313" key="9">
    <source>
        <dbReference type="EMBL" id="GFN75092.1"/>
    </source>
</evidence>
<dbReference type="PANTHER" id="PTHR11616:SF309">
    <property type="entry name" value="TRANSPORTER"/>
    <property type="match status" value="1"/>
</dbReference>
<evidence type="ECO:0000313" key="10">
    <source>
        <dbReference type="Proteomes" id="UP000735302"/>
    </source>
</evidence>
<dbReference type="Pfam" id="PF00209">
    <property type="entry name" value="SNF"/>
    <property type="match status" value="2"/>
</dbReference>
<evidence type="ECO:0000256" key="2">
    <source>
        <dbReference type="ARBA" id="ARBA00022448"/>
    </source>
</evidence>
<dbReference type="Proteomes" id="UP000735302">
    <property type="component" value="Unassembled WGS sequence"/>
</dbReference>
<dbReference type="AlphaFoldDB" id="A0AAV3XXK1"/>
<dbReference type="GO" id="GO:0006865">
    <property type="term" value="P:amino acid transport"/>
    <property type="evidence" value="ECO:0007669"/>
    <property type="project" value="TreeGrafter"/>
</dbReference>
<evidence type="ECO:0000256" key="6">
    <source>
        <dbReference type="PIRSR" id="PIRSR600175-1"/>
    </source>
</evidence>
<evidence type="ECO:0000256" key="5">
    <source>
        <dbReference type="ARBA" id="ARBA00023136"/>
    </source>
</evidence>
<keyword evidence="3 8" id="KW-0812">Transmembrane</keyword>
<dbReference type="PANTHER" id="PTHR11616">
    <property type="entry name" value="SODIUM/CHLORIDE DEPENDENT TRANSPORTER"/>
    <property type="match status" value="1"/>
</dbReference>
<feature type="transmembrane region" description="Helical" evidence="8">
    <location>
        <begin position="372"/>
        <end position="397"/>
    </location>
</feature>
<evidence type="ECO:0000256" key="1">
    <source>
        <dbReference type="ARBA" id="ARBA00004141"/>
    </source>
</evidence>
<keyword evidence="7" id="KW-1015">Disulfide bond</keyword>
<feature type="binding site" evidence="6">
    <location>
        <position position="346"/>
    </location>
    <ligand>
        <name>Na(+)</name>
        <dbReference type="ChEBI" id="CHEBI:29101"/>
        <label>1</label>
    </ligand>
</feature>
<feature type="binding site" evidence="6">
    <location>
        <position position="378"/>
    </location>
    <ligand>
        <name>Na(+)</name>
        <dbReference type="ChEBI" id="CHEBI:29101"/>
        <label>1</label>
    </ligand>
</feature>
<dbReference type="GO" id="GO:0005886">
    <property type="term" value="C:plasma membrane"/>
    <property type="evidence" value="ECO:0007669"/>
    <property type="project" value="TreeGrafter"/>
</dbReference>
<evidence type="ECO:0000256" key="3">
    <source>
        <dbReference type="ARBA" id="ARBA00022692"/>
    </source>
</evidence>
<dbReference type="SUPFAM" id="SSF161070">
    <property type="entry name" value="SNF-like"/>
    <property type="match status" value="1"/>
</dbReference>
<evidence type="ECO:0000256" key="8">
    <source>
        <dbReference type="SAM" id="Phobius"/>
    </source>
</evidence>
<dbReference type="PRINTS" id="PR00176">
    <property type="entry name" value="NANEUSMPORT"/>
</dbReference>
<feature type="disulfide bond" evidence="7">
    <location>
        <begin position="151"/>
        <end position="160"/>
    </location>
</feature>
<dbReference type="EMBL" id="BLXT01000208">
    <property type="protein sequence ID" value="GFN75092.1"/>
    <property type="molecule type" value="Genomic_DNA"/>
</dbReference>
<keyword evidence="10" id="KW-1185">Reference proteome</keyword>
<sequence>MMSTADTFILIAIITRASEMSTVKKKILVNDMFFSAFAGKVINATCNEMKLLGRGKKEIDYVWVGESAFLIPYFLAVILGGIPMFFLEVSLGQFMSEGGIGPWRIAPLFQGIGYATAVIVFLLNCEYNVILSWAFYYIFASFTDVLPWSHCNNEWNTDNCTTNEELRQLKLNATTATTETPFSGTWTTEVSPPGVAKNTSFSGLVASAAAFAFGDDVLNRTKTIGDHRENASSVLYPDPVTEFWERKVLGLSSGVGDPGTIKWDLALCLLLAWIVVYFCICKGIKSSGKVMYVTATSPYIFMFILLVRGVTLEGSSLGLDYYLNPKWERLGDAQVWVDAGTQIFFSYSIGLGTLTALGSYNKFHHNCFRDSLIFAAVNSMTSVLAGFVIFSVLGFMAHSQGVSVEDVAESGTYTSFFTPDKV</sequence>
<keyword evidence="6" id="KW-0479">Metal-binding</keyword>
<evidence type="ECO:0000256" key="7">
    <source>
        <dbReference type="PIRSR" id="PIRSR600175-2"/>
    </source>
</evidence>
<feature type="transmembrane region" description="Helical" evidence="8">
    <location>
        <begin position="261"/>
        <end position="280"/>
    </location>
</feature>
<dbReference type="GO" id="GO:0035725">
    <property type="term" value="P:sodium ion transmembrane transport"/>
    <property type="evidence" value="ECO:0007669"/>
    <property type="project" value="TreeGrafter"/>
</dbReference>